<dbReference type="PANTHER" id="PTHR33076">
    <property type="entry name" value="NON-SPECIFIC LIPID-TRANSFER PROTEIN 2-RELATED"/>
    <property type="match status" value="1"/>
</dbReference>
<dbReference type="InterPro" id="IPR036312">
    <property type="entry name" value="Bifun_inhib/LTP/seed_sf"/>
</dbReference>
<dbReference type="SUPFAM" id="SSF47699">
    <property type="entry name" value="Bifunctional inhibitor/lipid-transfer protein/seed storage 2S albumin"/>
    <property type="match status" value="1"/>
</dbReference>
<feature type="signal peptide" evidence="7">
    <location>
        <begin position="1"/>
        <end position="18"/>
    </location>
</feature>
<evidence type="ECO:0000256" key="3">
    <source>
        <dbReference type="ARBA" id="ARBA00022448"/>
    </source>
</evidence>
<evidence type="ECO:0000256" key="7">
    <source>
        <dbReference type="SAM" id="SignalP"/>
    </source>
</evidence>
<dbReference type="OrthoDB" id="1890443at2759"/>
<accession>A0A087H3R1</accession>
<reference evidence="10" key="1">
    <citation type="journal article" date="2015" name="Nat. Plants">
        <title>Genome expansion of Arabis alpina linked with retrotransposition and reduced symmetric DNA methylation.</title>
        <authorList>
            <person name="Willing E.M."/>
            <person name="Rawat V."/>
            <person name="Mandakova T."/>
            <person name="Maumus F."/>
            <person name="James G.V."/>
            <person name="Nordstroem K.J."/>
            <person name="Becker C."/>
            <person name="Warthmann N."/>
            <person name="Chica C."/>
            <person name="Szarzynska B."/>
            <person name="Zytnicki M."/>
            <person name="Albani M.C."/>
            <person name="Kiefer C."/>
            <person name="Bergonzi S."/>
            <person name="Castaings L."/>
            <person name="Mateos J.L."/>
            <person name="Berns M.C."/>
            <person name="Bujdoso N."/>
            <person name="Piofczyk T."/>
            <person name="de Lorenzo L."/>
            <person name="Barrero-Sicilia C."/>
            <person name="Mateos I."/>
            <person name="Piednoel M."/>
            <person name="Hagmann J."/>
            <person name="Chen-Min-Tao R."/>
            <person name="Iglesias-Fernandez R."/>
            <person name="Schuster S.C."/>
            <person name="Alonso-Blanco C."/>
            <person name="Roudier F."/>
            <person name="Carbonero P."/>
            <person name="Paz-Ares J."/>
            <person name="Davis S.J."/>
            <person name="Pecinka A."/>
            <person name="Quesneville H."/>
            <person name="Colot V."/>
            <person name="Lysak M.A."/>
            <person name="Weigel D."/>
            <person name="Coupland G."/>
            <person name="Schneeberger K."/>
        </authorList>
    </citation>
    <scope>NUCLEOTIDE SEQUENCE [LARGE SCALE GENOMIC DNA]</scope>
    <source>
        <strain evidence="10">cv. Pajares</strain>
    </source>
</reference>
<dbReference type="FunFam" id="1.10.110.10:FF:000002">
    <property type="entry name" value="Non-specific lipid-transfer protein"/>
    <property type="match status" value="1"/>
</dbReference>
<dbReference type="OMA" id="VTHAITC"/>
<dbReference type="CDD" id="cd01960">
    <property type="entry name" value="nsLTP1"/>
    <property type="match status" value="1"/>
</dbReference>
<sequence>MAGVMKLACLVLTCMIVAGPITSNAALGCGQVNNAVAPCIGYILQGGAITSGCCNGVRGLNNAARTTPDRKAACQCLKNAAAALGPGLNAGRAAGLPRACGVSVPFPISTSTNCNKYIS</sequence>
<keyword evidence="3 6" id="KW-0813">Transport</keyword>
<keyword evidence="5" id="KW-1015">Disulfide bond</keyword>
<dbReference type="Gramene" id="KFK36763">
    <property type="protein sequence ID" value="KFK36763"/>
    <property type="gene ID" value="AALP_AA4G167000"/>
</dbReference>
<proteinExistence type="inferred from homology"/>
<dbReference type="InterPro" id="IPR016140">
    <property type="entry name" value="Bifunc_inhib/LTP/seed_store"/>
</dbReference>
<evidence type="ECO:0000256" key="5">
    <source>
        <dbReference type="ARBA" id="ARBA00023157"/>
    </source>
</evidence>
<dbReference type="AlphaFoldDB" id="A0A087H3R1"/>
<keyword evidence="4 6" id="KW-0446">Lipid-binding</keyword>
<evidence type="ECO:0000256" key="4">
    <source>
        <dbReference type="ARBA" id="ARBA00023121"/>
    </source>
</evidence>
<dbReference type="Pfam" id="PF00234">
    <property type="entry name" value="Tryp_alpha_amyl"/>
    <property type="match status" value="1"/>
</dbReference>
<dbReference type="GO" id="GO:0006869">
    <property type="term" value="P:lipid transport"/>
    <property type="evidence" value="ECO:0007669"/>
    <property type="project" value="InterPro"/>
</dbReference>
<dbReference type="PRINTS" id="PR00382">
    <property type="entry name" value="LIPIDTRNSFER"/>
</dbReference>
<name>A0A087H3R1_ARAAL</name>
<dbReference type="GO" id="GO:0008289">
    <property type="term" value="F:lipid binding"/>
    <property type="evidence" value="ECO:0007669"/>
    <property type="project" value="UniProtKB-KW"/>
</dbReference>
<dbReference type="Proteomes" id="UP000029120">
    <property type="component" value="Chromosome 4"/>
</dbReference>
<feature type="chain" id="PRO_5001822734" description="Non-specific lipid-transfer protein" evidence="7">
    <location>
        <begin position="19"/>
        <end position="119"/>
    </location>
</feature>
<dbReference type="eggNOG" id="ENOG502S4CI">
    <property type="taxonomic scope" value="Eukaryota"/>
</dbReference>
<dbReference type="PROSITE" id="PS51257">
    <property type="entry name" value="PROKAR_LIPOPROTEIN"/>
    <property type="match status" value="1"/>
</dbReference>
<evidence type="ECO:0000313" key="9">
    <source>
        <dbReference type="EMBL" id="KFK36763.1"/>
    </source>
</evidence>
<evidence type="ECO:0000256" key="6">
    <source>
        <dbReference type="RuleBase" id="RU000628"/>
    </source>
</evidence>
<evidence type="ECO:0000256" key="1">
    <source>
        <dbReference type="ARBA" id="ARBA00003211"/>
    </source>
</evidence>
<dbReference type="EMBL" id="CM002872">
    <property type="protein sequence ID" value="KFK36763.1"/>
    <property type="molecule type" value="Genomic_DNA"/>
</dbReference>
<dbReference type="SMART" id="SM00499">
    <property type="entry name" value="AAI"/>
    <property type="match status" value="1"/>
</dbReference>
<evidence type="ECO:0000256" key="2">
    <source>
        <dbReference type="ARBA" id="ARBA00009748"/>
    </source>
</evidence>
<dbReference type="InterPro" id="IPR000528">
    <property type="entry name" value="Plant_nsLTP"/>
</dbReference>
<dbReference type="SMR" id="A0A087H3R1"/>
<comment type="similarity">
    <text evidence="2 6">Belongs to the plant LTP family.</text>
</comment>
<dbReference type="Gene3D" id="1.10.110.10">
    <property type="entry name" value="Plant lipid-transfer and hydrophobic proteins"/>
    <property type="match status" value="1"/>
</dbReference>
<protein>
    <recommendedName>
        <fullName evidence="6">Non-specific lipid-transfer protein</fullName>
    </recommendedName>
</protein>
<gene>
    <name evidence="9" type="ordered locus">AALP_Aa4g167000</name>
</gene>
<keyword evidence="7" id="KW-0732">Signal</keyword>
<evidence type="ECO:0000259" key="8">
    <source>
        <dbReference type="SMART" id="SM00499"/>
    </source>
</evidence>
<comment type="function">
    <text evidence="1 6">Plant non-specific lipid-transfer proteins transfer phospholipids as well as galactolipids across membranes. May play a role in wax or cutin deposition in the cell walls of expanding epidermal cells and certain secretory tissues.</text>
</comment>
<keyword evidence="10" id="KW-1185">Reference proteome</keyword>
<evidence type="ECO:0000313" key="10">
    <source>
        <dbReference type="Proteomes" id="UP000029120"/>
    </source>
</evidence>
<feature type="domain" description="Bifunctional inhibitor/plant lipid transfer protein/seed storage helical" evidence="8">
    <location>
        <begin position="29"/>
        <end position="114"/>
    </location>
</feature>
<organism evidence="9 10">
    <name type="scientific">Arabis alpina</name>
    <name type="common">Alpine rock-cress</name>
    <dbReference type="NCBI Taxonomy" id="50452"/>
    <lineage>
        <taxon>Eukaryota</taxon>
        <taxon>Viridiplantae</taxon>
        <taxon>Streptophyta</taxon>
        <taxon>Embryophyta</taxon>
        <taxon>Tracheophyta</taxon>
        <taxon>Spermatophyta</taxon>
        <taxon>Magnoliopsida</taxon>
        <taxon>eudicotyledons</taxon>
        <taxon>Gunneridae</taxon>
        <taxon>Pentapetalae</taxon>
        <taxon>rosids</taxon>
        <taxon>malvids</taxon>
        <taxon>Brassicales</taxon>
        <taxon>Brassicaceae</taxon>
        <taxon>Arabideae</taxon>
        <taxon>Arabis</taxon>
    </lineage>
</organism>